<name>A0A410RMA8_CORCK</name>
<evidence type="ECO:0000313" key="2">
    <source>
        <dbReference type="Proteomes" id="UP000288758"/>
    </source>
</evidence>
<accession>A0A410RMA8</accession>
<gene>
    <name evidence="1" type="ORF">EJ065_1390</name>
</gene>
<protein>
    <submittedName>
        <fullName evidence="1">Uncharacterized protein</fullName>
    </submittedName>
</protein>
<dbReference type="AlphaFoldDB" id="A0A410RMA8"/>
<reference evidence="1 2" key="1">
    <citation type="submission" date="2018-12" db="EMBL/GenBank/DDBJ databases">
        <title>Complete Genome Sequence of the Corallopyronin A producing Myxobacterium Corallococcus coralloides B035.</title>
        <authorList>
            <person name="Bouhired S.M."/>
            <person name="Rupp O."/>
            <person name="Blom J."/>
            <person name="Schaeberle T.F."/>
            <person name="Kehraus S."/>
            <person name="Schiefer A."/>
            <person name="Pfarr K."/>
            <person name="Goesmann A."/>
            <person name="Hoerauf A."/>
            <person name="Koenig G.M."/>
        </authorList>
    </citation>
    <scope>NUCLEOTIDE SEQUENCE [LARGE SCALE GENOMIC DNA]</scope>
    <source>
        <strain evidence="1 2">B035</strain>
    </source>
</reference>
<evidence type="ECO:0000313" key="1">
    <source>
        <dbReference type="EMBL" id="QAT82993.1"/>
    </source>
</evidence>
<dbReference type="EMBL" id="CP034669">
    <property type="protein sequence ID" value="QAT82993.1"/>
    <property type="molecule type" value="Genomic_DNA"/>
</dbReference>
<dbReference type="Proteomes" id="UP000288758">
    <property type="component" value="Chromosome"/>
</dbReference>
<sequence length="32" mass="3466">MFGSIMCGGVAIAREQATNEAFCKKIKGCSWK</sequence>
<proteinExistence type="predicted"/>
<organism evidence="1 2">
    <name type="scientific">Corallococcus coralloides</name>
    <name type="common">Myxococcus coralloides</name>
    <dbReference type="NCBI Taxonomy" id="184914"/>
    <lineage>
        <taxon>Bacteria</taxon>
        <taxon>Pseudomonadati</taxon>
        <taxon>Myxococcota</taxon>
        <taxon>Myxococcia</taxon>
        <taxon>Myxococcales</taxon>
        <taxon>Cystobacterineae</taxon>
        <taxon>Myxococcaceae</taxon>
        <taxon>Corallococcus</taxon>
    </lineage>
</organism>